<evidence type="ECO:0000313" key="3">
    <source>
        <dbReference type="EMBL" id="KAF9873993.1"/>
    </source>
</evidence>
<dbReference type="RefSeq" id="XP_038743454.1">
    <property type="nucleotide sequence ID" value="XM_038891080.1"/>
</dbReference>
<evidence type="ECO:0000256" key="1">
    <source>
        <dbReference type="SAM" id="Phobius"/>
    </source>
</evidence>
<evidence type="ECO:0000313" key="4">
    <source>
        <dbReference type="Proteomes" id="UP000781932"/>
    </source>
</evidence>
<proteinExistence type="predicted"/>
<keyword evidence="2" id="KW-0732">Signal</keyword>
<protein>
    <submittedName>
        <fullName evidence="3">Uncharacterized protein</fullName>
    </submittedName>
</protein>
<organism evidence="3 4">
    <name type="scientific">Colletotrichum karsti</name>
    <dbReference type="NCBI Taxonomy" id="1095194"/>
    <lineage>
        <taxon>Eukaryota</taxon>
        <taxon>Fungi</taxon>
        <taxon>Dikarya</taxon>
        <taxon>Ascomycota</taxon>
        <taxon>Pezizomycotina</taxon>
        <taxon>Sordariomycetes</taxon>
        <taxon>Hypocreomycetidae</taxon>
        <taxon>Glomerellales</taxon>
        <taxon>Glomerellaceae</taxon>
        <taxon>Colletotrichum</taxon>
        <taxon>Colletotrichum boninense species complex</taxon>
    </lineage>
</organism>
<comment type="caution">
    <text evidence="3">The sequence shown here is derived from an EMBL/GenBank/DDBJ whole genome shotgun (WGS) entry which is preliminary data.</text>
</comment>
<reference evidence="3" key="1">
    <citation type="submission" date="2020-03" db="EMBL/GenBank/DDBJ databases">
        <authorList>
            <person name="He L."/>
        </authorList>
    </citation>
    <scope>NUCLEOTIDE SEQUENCE</scope>
    <source>
        <strain evidence="3">CkLH20</strain>
    </source>
</reference>
<dbReference type="Proteomes" id="UP000781932">
    <property type="component" value="Unassembled WGS sequence"/>
</dbReference>
<accession>A0A9P6I008</accession>
<feature type="signal peptide" evidence="2">
    <location>
        <begin position="1"/>
        <end position="16"/>
    </location>
</feature>
<keyword evidence="1" id="KW-1133">Transmembrane helix</keyword>
<sequence>MIVILTAILTSTLTQSTVTYPTRLTPTLPKPVIPRAVKLYSWSPNLYYYLHAELEFDASIQAGLSHSHDSEFPFDQPRCPTTECVWDVVSTLGVCVKTWNVTAFLNVTYGDGDSSHVLKFASLPNGAYSNLSILSSGMVSLNNGQQPMYTAFDESEIPKTRISEFSIIYSVHNQGVRAVEAMFYFCIQRYNVSVHNNIASRELIDATVDSGYFLFNITQTSSPINLTGLKVPGEPNTKFPYGGRVVPLLRDSLDHALNGTFSQISSPGSERGRAPSRFFSAFDEMYTPDTKHKMGDAVTNITNNVARSLSNSLSTDPANVTGEAFITETYVKVRWAWLAFISSQIVLSTIVLAVTIIQARNAGLGIVKSSTLPAFFVIDTHDRELLENGKGLKKQQEEVDDLLKEGHGVGWKLGLTDHALPYSDIDFDIDAELVAFAAETATAFTNMIESGLHILSSLRSLEARLAPSTDYMTTRSRLPAYSSQLLSLVVLDCDGVVASLL</sequence>
<gene>
    <name evidence="3" type="ORF">CkaCkLH20_08365</name>
</gene>
<keyword evidence="1" id="KW-0472">Membrane</keyword>
<reference evidence="3" key="2">
    <citation type="submission" date="2020-11" db="EMBL/GenBank/DDBJ databases">
        <title>Whole genome sequencing of Colletotrichum sp.</title>
        <authorList>
            <person name="Li H."/>
        </authorList>
    </citation>
    <scope>NUCLEOTIDE SEQUENCE</scope>
    <source>
        <strain evidence="3">CkLH20</strain>
    </source>
</reference>
<evidence type="ECO:0000256" key="2">
    <source>
        <dbReference type="SAM" id="SignalP"/>
    </source>
</evidence>
<dbReference type="PANTHER" id="PTHR35394">
    <property type="entry name" value="DUF3176 DOMAIN-CONTAINING PROTEIN"/>
    <property type="match status" value="1"/>
</dbReference>
<dbReference type="EMBL" id="JAATWM020000028">
    <property type="protein sequence ID" value="KAF9873993.1"/>
    <property type="molecule type" value="Genomic_DNA"/>
</dbReference>
<dbReference type="GeneID" id="62164154"/>
<keyword evidence="1" id="KW-0812">Transmembrane</keyword>
<keyword evidence="4" id="KW-1185">Reference proteome</keyword>
<dbReference type="OrthoDB" id="5376804at2759"/>
<dbReference type="AlphaFoldDB" id="A0A9P6I008"/>
<dbReference type="PANTHER" id="PTHR35394:SF5">
    <property type="entry name" value="DUF3176 DOMAIN-CONTAINING PROTEIN"/>
    <property type="match status" value="1"/>
</dbReference>
<feature type="transmembrane region" description="Helical" evidence="1">
    <location>
        <begin position="335"/>
        <end position="357"/>
    </location>
</feature>
<name>A0A9P6I008_9PEZI</name>
<feature type="chain" id="PRO_5040193220" evidence="2">
    <location>
        <begin position="17"/>
        <end position="501"/>
    </location>
</feature>